<proteinExistence type="predicted"/>
<keyword evidence="2" id="KW-1185">Reference proteome</keyword>
<sequence length="84" mass="9563">MIDRAHTESTLWRTAVSAFSYYPTRHIDEPGYTVGEDIAWCLEPLSRVDQTVLERLSHLVEAAIVDPTAHRAAITKELERLADR</sequence>
<protein>
    <submittedName>
        <fullName evidence="1">Uncharacterized protein</fullName>
    </submittedName>
</protein>
<evidence type="ECO:0000313" key="2">
    <source>
        <dbReference type="Proteomes" id="UP001597055"/>
    </source>
</evidence>
<accession>A0ABW3AHS5</accession>
<evidence type="ECO:0000313" key="1">
    <source>
        <dbReference type="EMBL" id="MFD0790213.1"/>
    </source>
</evidence>
<comment type="caution">
    <text evidence="1">The sequence shown here is derived from an EMBL/GenBank/DDBJ whole genome shotgun (WGS) entry which is preliminary data.</text>
</comment>
<gene>
    <name evidence="1" type="ORF">ACFQ0P_07385</name>
</gene>
<dbReference type="RefSeq" id="WP_378771783.1">
    <property type="nucleotide sequence ID" value="NZ_JBHTII010000001.1"/>
</dbReference>
<dbReference type="Proteomes" id="UP001597055">
    <property type="component" value="Unassembled WGS sequence"/>
</dbReference>
<name>A0ABW3AHS5_9MICO</name>
<reference evidence="2" key="1">
    <citation type="journal article" date="2019" name="Int. J. Syst. Evol. Microbiol.">
        <title>The Global Catalogue of Microorganisms (GCM) 10K type strain sequencing project: providing services to taxonomists for standard genome sequencing and annotation.</title>
        <authorList>
            <consortium name="The Broad Institute Genomics Platform"/>
            <consortium name="The Broad Institute Genome Sequencing Center for Infectious Disease"/>
            <person name="Wu L."/>
            <person name="Ma J."/>
        </authorList>
    </citation>
    <scope>NUCLEOTIDE SEQUENCE [LARGE SCALE GENOMIC DNA]</scope>
    <source>
        <strain evidence="2">CCUG 54523</strain>
    </source>
</reference>
<dbReference type="EMBL" id="JBHTII010000001">
    <property type="protein sequence ID" value="MFD0790213.1"/>
    <property type="molecule type" value="Genomic_DNA"/>
</dbReference>
<organism evidence="1 2">
    <name type="scientific">Microbacterium insulae</name>
    <dbReference type="NCBI Taxonomy" id="483014"/>
    <lineage>
        <taxon>Bacteria</taxon>
        <taxon>Bacillati</taxon>
        <taxon>Actinomycetota</taxon>
        <taxon>Actinomycetes</taxon>
        <taxon>Micrococcales</taxon>
        <taxon>Microbacteriaceae</taxon>
        <taxon>Microbacterium</taxon>
    </lineage>
</organism>